<evidence type="ECO:0000313" key="2">
    <source>
        <dbReference type="EMBL" id="QCE14404.1"/>
    </source>
</evidence>
<dbReference type="EMBL" id="CP039355">
    <property type="protein sequence ID" value="QCE14404.1"/>
    <property type="molecule type" value="Genomic_DNA"/>
</dbReference>
<accession>A0A4D6NP13</accession>
<gene>
    <name evidence="2" type="ORF">DEO72_LG11g1404</name>
</gene>
<feature type="region of interest" description="Disordered" evidence="1">
    <location>
        <begin position="1"/>
        <end position="24"/>
    </location>
</feature>
<evidence type="ECO:0000256" key="1">
    <source>
        <dbReference type="SAM" id="MobiDB-lite"/>
    </source>
</evidence>
<dbReference type="Proteomes" id="UP000501690">
    <property type="component" value="Linkage Group LG11"/>
</dbReference>
<evidence type="ECO:0000313" key="3">
    <source>
        <dbReference type="Proteomes" id="UP000501690"/>
    </source>
</evidence>
<keyword evidence="3" id="KW-1185">Reference proteome</keyword>
<reference evidence="2 3" key="1">
    <citation type="submission" date="2019-04" db="EMBL/GenBank/DDBJ databases">
        <title>An improved genome assembly and genetic linkage map for asparagus bean, Vigna unguiculata ssp. sesquipedialis.</title>
        <authorList>
            <person name="Xia Q."/>
            <person name="Zhang R."/>
            <person name="Dong Y."/>
        </authorList>
    </citation>
    <scope>NUCLEOTIDE SEQUENCE [LARGE SCALE GENOMIC DNA]</scope>
    <source>
        <tissue evidence="2">Leaf</tissue>
    </source>
</reference>
<sequence length="180" mass="19917">MPPHQSLSPSHNQNPNPNLLLPLHHSSAAGIPHRRHEPVWPLLLTPERSHCDALSPENTVTAAAPVVHDCIVFSRVPQPPSRRDYIGMDDDHHLLQLARLHWPPSCLYRTSIVPPSCEPIFMIHRTTAPTTSNHRLCCISTPLRVVPLPASAIAVPLVATTIYFSPPFRAAIAHASFDLH</sequence>
<protein>
    <submittedName>
        <fullName evidence="2">Uncharacterized protein</fullName>
    </submittedName>
</protein>
<dbReference type="AlphaFoldDB" id="A0A4D6NP13"/>
<organism evidence="2 3">
    <name type="scientific">Vigna unguiculata</name>
    <name type="common">Cowpea</name>
    <dbReference type="NCBI Taxonomy" id="3917"/>
    <lineage>
        <taxon>Eukaryota</taxon>
        <taxon>Viridiplantae</taxon>
        <taxon>Streptophyta</taxon>
        <taxon>Embryophyta</taxon>
        <taxon>Tracheophyta</taxon>
        <taxon>Spermatophyta</taxon>
        <taxon>Magnoliopsida</taxon>
        <taxon>eudicotyledons</taxon>
        <taxon>Gunneridae</taxon>
        <taxon>Pentapetalae</taxon>
        <taxon>rosids</taxon>
        <taxon>fabids</taxon>
        <taxon>Fabales</taxon>
        <taxon>Fabaceae</taxon>
        <taxon>Papilionoideae</taxon>
        <taxon>50 kb inversion clade</taxon>
        <taxon>NPAAA clade</taxon>
        <taxon>indigoferoid/millettioid clade</taxon>
        <taxon>Phaseoleae</taxon>
        <taxon>Vigna</taxon>
    </lineage>
</organism>
<name>A0A4D6NP13_VIGUN</name>
<proteinExistence type="predicted"/>